<keyword evidence="8" id="KW-0539">Nucleus</keyword>
<proteinExistence type="inferred from homology"/>
<evidence type="ECO:0000256" key="3">
    <source>
        <dbReference type="ARBA" id="ARBA00022771"/>
    </source>
</evidence>
<dbReference type="GO" id="GO:0005634">
    <property type="term" value="C:nucleus"/>
    <property type="evidence" value="ECO:0007669"/>
    <property type="project" value="UniProtKB-SubCell"/>
</dbReference>
<dbReference type="GO" id="GO:0006355">
    <property type="term" value="P:regulation of DNA-templated transcription"/>
    <property type="evidence" value="ECO:0007669"/>
    <property type="project" value="InterPro"/>
</dbReference>
<name>A0A8X7WGU6_BRACI</name>
<accession>A0A8X7WGU6</accession>
<dbReference type="SMART" id="SM00401">
    <property type="entry name" value="ZnF_GATA"/>
    <property type="match status" value="1"/>
</dbReference>
<dbReference type="Gene3D" id="3.30.50.10">
    <property type="entry name" value="Erythroid Transcription Factor GATA-1, subunit A"/>
    <property type="match status" value="1"/>
</dbReference>
<reference evidence="12 13" key="1">
    <citation type="submission" date="2020-02" db="EMBL/GenBank/DDBJ databases">
        <authorList>
            <person name="Ma Q."/>
            <person name="Huang Y."/>
            <person name="Song X."/>
            <person name="Pei D."/>
        </authorList>
    </citation>
    <scope>NUCLEOTIDE SEQUENCE [LARGE SCALE GENOMIC DNA]</scope>
    <source>
        <strain evidence="12">Sxm20200214</strain>
        <tissue evidence="12">Leaf</tissue>
    </source>
</reference>
<dbReference type="SUPFAM" id="SSF57716">
    <property type="entry name" value="Glucocorticoid receptor-like (DNA-binding domain)"/>
    <property type="match status" value="1"/>
</dbReference>
<dbReference type="EMBL" id="JAAMPC010000001">
    <property type="protein sequence ID" value="KAG2329391.1"/>
    <property type="molecule type" value="Genomic_DNA"/>
</dbReference>
<dbReference type="CDD" id="cd00202">
    <property type="entry name" value="ZnF_GATA"/>
    <property type="match status" value="1"/>
</dbReference>
<evidence type="ECO:0000256" key="10">
    <source>
        <dbReference type="PROSITE-ProRule" id="PRU00094"/>
    </source>
</evidence>
<dbReference type="FunFam" id="3.30.50.10:FF:000053">
    <property type="entry name" value="GATA transcription factor 15"/>
    <property type="match status" value="1"/>
</dbReference>
<evidence type="ECO:0000256" key="7">
    <source>
        <dbReference type="ARBA" id="ARBA00023163"/>
    </source>
</evidence>
<evidence type="ECO:0000256" key="9">
    <source>
        <dbReference type="ARBA" id="ARBA00024019"/>
    </source>
</evidence>
<dbReference type="Proteomes" id="UP000886595">
    <property type="component" value="Unassembled WGS sequence"/>
</dbReference>
<comment type="subcellular location">
    <subcellularLocation>
        <location evidence="1">Nucleus</location>
    </subcellularLocation>
</comment>
<dbReference type="GO" id="GO:0043565">
    <property type="term" value="F:sequence-specific DNA binding"/>
    <property type="evidence" value="ECO:0007669"/>
    <property type="project" value="InterPro"/>
</dbReference>
<evidence type="ECO:0000313" key="12">
    <source>
        <dbReference type="EMBL" id="KAG2329391.1"/>
    </source>
</evidence>
<keyword evidence="4" id="KW-0862">Zinc</keyword>
<evidence type="ECO:0000256" key="2">
    <source>
        <dbReference type="ARBA" id="ARBA00022723"/>
    </source>
</evidence>
<evidence type="ECO:0000259" key="11">
    <source>
        <dbReference type="PROSITE" id="PS50114"/>
    </source>
</evidence>
<dbReference type="GO" id="GO:0009908">
    <property type="term" value="P:flower development"/>
    <property type="evidence" value="ECO:0007669"/>
    <property type="project" value="UniProtKB-ARBA"/>
</dbReference>
<organism evidence="12 13">
    <name type="scientific">Brassica carinata</name>
    <name type="common">Ethiopian mustard</name>
    <name type="synonym">Abyssinian cabbage</name>
    <dbReference type="NCBI Taxonomy" id="52824"/>
    <lineage>
        <taxon>Eukaryota</taxon>
        <taxon>Viridiplantae</taxon>
        <taxon>Streptophyta</taxon>
        <taxon>Embryophyta</taxon>
        <taxon>Tracheophyta</taxon>
        <taxon>Spermatophyta</taxon>
        <taxon>Magnoliopsida</taxon>
        <taxon>eudicotyledons</taxon>
        <taxon>Gunneridae</taxon>
        <taxon>Pentapetalae</taxon>
        <taxon>rosids</taxon>
        <taxon>malvids</taxon>
        <taxon>Brassicales</taxon>
        <taxon>Brassicaceae</taxon>
        <taxon>Brassiceae</taxon>
        <taxon>Brassica</taxon>
    </lineage>
</organism>
<evidence type="ECO:0000313" key="13">
    <source>
        <dbReference type="Proteomes" id="UP000886595"/>
    </source>
</evidence>
<protein>
    <recommendedName>
        <fullName evidence="11">GATA-type domain-containing protein</fullName>
    </recommendedName>
</protein>
<dbReference type="PANTHER" id="PTHR46813:SF16">
    <property type="entry name" value="GATA TRANSCRIPTION FACTOR 18"/>
    <property type="match status" value="1"/>
</dbReference>
<comment type="caution">
    <text evidence="12">The sequence shown here is derived from an EMBL/GenBank/DDBJ whole genome shotgun (WGS) entry which is preliminary data.</text>
</comment>
<comment type="similarity">
    <text evidence="9">Belongs to the type IV zinc-finger family. Class B subfamily.</text>
</comment>
<keyword evidence="2" id="KW-0479">Metal-binding</keyword>
<dbReference type="AlphaFoldDB" id="A0A8X7WGU6"/>
<dbReference type="InterPro" id="IPR013088">
    <property type="entry name" value="Znf_NHR/GATA"/>
</dbReference>
<dbReference type="GO" id="GO:0008270">
    <property type="term" value="F:zinc ion binding"/>
    <property type="evidence" value="ECO:0007669"/>
    <property type="project" value="UniProtKB-KW"/>
</dbReference>
<dbReference type="Pfam" id="PF00320">
    <property type="entry name" value="GATA"/>
    <property type="match status" value="1"/>
</dbReference>
<keyword evidence="5" id="KW-0805">Transcription regulation</keyword>
<feature type="domain" description="GATA-type" evidence="11">
    <location>
        <begin position="133"/>
        <end position="169"/>
    </location>
</feature>
<keyword evidence="3 10" id="KW-0863">Zinc-finger</keyword>
<dbReference type="PANTHER" id="PTHR46813">
    <property type="entry name" value="GATA TRANSCRIPTION FACTOR 18"/>
    <property type="match status" value="1"/>
</dbReference>
<sequence length="278" mass="30129">MMQTPYNTSMQGQYCHSCGMLHTNNQSCCYNNSNAAGSYSTVFSMQNGEDYNSSSVVDCTLSLGTPSTRLCEEDEKRRRSIHSGASSCISNFWDLLQTKNNNNSKMTPSRNVPSFSTANSIKPARGCSGSGDSLLARRCANCDTTSTPLWRNGPRGPKSLCNACGIRFKKEERRTSAASGNAVVGAIPVAADQYSHHNAGYNNYNIATGNNNNGTSWGHHTTQRAPCNYQANEIRFMDDYGGAGANNCDSDGGHGGVPFLSWRLNVADRASLVHDFTR</sequence>
<evidence type="ECO:0000256" key="5">
    <source>
        <dbReference type="ARBA" id="ARBA00023015"/>
    </source>
</evidence>
<evidence type="ECO:0000256" key="8">
    <source>
        <dbReference type="ARBA" id="ARBA00023242"/>
    </source>
</evidence>
<dbReference type="InterPro" id="IPR000679">
    <property type="entry name" value="Znf_GATA"/>
</dbReference>
<keyword evidence="7" id="KW-0804">Transcription</keyword>
<evidence type="ECO:0000256" key="6">
    <source>
        <dbReference type="ARBA" id="ARBA00023125"/>
    </source>
</evidence>
<evidence type="ECO:0000256" key="4">
    <source>
        <dbReference type="ARBA" id="ARBA00022833"/>
    </source>
</evidence>
<dbReference type="PROSITE" id="PS50114">
    <property type="entry name" value="GATA_ZN_FINGER_2"/>
    <property type="match status" value="1"/>
</dbReference>
<dbReference type="OrthoDB" id="2162994at2759"/>
<dbReference type="PROSITE" id="PS00344">
    <property type="entry name" value="GATA_ZN_FINGER_1"/>
    <property type="match status" value="1"/>
</dbReference>
<keyword evidence="13" id="KW-1185">Reference proteome</keyword>
<evidence type="ECO:0000256" key="1">
    <source>
        <dbReference type="ARBA" id="ARBA00004123"/>
    </source>
</evidence>
<gene>
    <name evidence="12" type="ORF">Bca52824_000571</name>
</gene>
<keyword evidence="6" id="KW-0238">DNA-binding</keyword>